<feature type="transmembrane region" description="Helical" evidence="8">
    <location>
        <begin position="359"/>
        <end position="381"/>
    </location>
</feature>
<dbReference type="EMBL" id="BMIY01000018">
    <property type="protein sequence ID" value="GFZ84528.1"/>
    <property type="molecule type" value="Genomic_DNA"/>
</dbReference>
<gene>
    <name evidence="10" type="ORF">GCM10011403_30040</name>
</gene>
<dbReference type="Gene3D" id="1.20.1250.20">
    <property type="entry name" value="MFS general substrate transporter like domains"/>
    <property type="match status" value="1"/>
</dbReference>
<dbReference type="Gene3D" id="1.20.1720.10">
    <property type="entry name" value="Multidrug resistance protein D"/>
    <property type="match status" value="1"/>
</dbReference>
<dbReference type="Proteomes" id="UP000627715">
    <property type="component" value="Unassembled WGS sequence"/>
</dbReference>
<keyword evidence="5 8" id="KW-0812">Transmembrane</keyword>
<evidence type="ECO:0000313" key="11">
    <source>
        <dbReference type="Proteomes" id="UP000627715"/>
    </source>
</evidence>
<keyword evidence="11" id="KW-1185">Reference proteome</keyword>
<dbReference type="NCBIfam" id="TIGR00711">
    <property type="entry name" value="efflux_EmrB"/>
    <property type="match status" value="1"/>
</dbReference>
<evidence type="ECO:0000256" key="3">
    <source>
        <dbReference type="ARBA" id="ARBA00022448"/>
    </source>
</evidence>
<reference evidence="10" key="1">
    <citation type="journal article" date="2014" name="Int. J. Syst. Evol. Microbiol.">
        <title>Complete genome sequence of Corynebacterium casei LMG S-19264T (=DSM 44701T), isolated from a smear-ripened cheese.</title>
        <authorList>
            <consortium name="US DOE Joint Genome Institute (JGI-PGF)"/>
            <person name="Walter F."/>
            <person name="Albersmeier A."/>
            <person name="Kalinowski J."/>
            <person name="Ruckert C."/>
        </authorList>
    </citation>
    <scope>NUCLEOTIDE SEQUENCE</scope>
    <source>
        <strain evidence="10">CGMCC 1.15425</strain>
    </source>
</reference>
<feature type="transmembrane region" description="Helical" evidence="8">
    <location>
        <begin position="109"/>
        <end position="130"/>
    </location>
</feature>
<proteinExistence type="inferred from homology"/>
<keyword evidence="7 8" id="KW-0472">Membrane</keyword>
<evidence type="ECO:0000256" key="7">
    <source>
        <dbReference type="ARBA" id="ARBA00023136"/>
    </source>
</evidence>
<evidence type="ECO:0000256" key="6">
    <source>
        <dbReference type="ARBA" id="ARBA00022989"/>
    </source>
</evidence>
<comment type="subcellular location">
    <subcellularLocation>
        <location evidence="1">Cell membrane</location>
        <topology evidence="1">Multi-pass membrane protein</topology>
    </subcellularLocation>
</comment>
<accession>A0A916VL96</accession>
<feature type="transmembrane region" description="Helical" evidence="8">
    <location>
        <begin position="306"/>
        <end position="324"/>
    </location>
</feature>
<feature type="domain" description="Major facilitator superfamily (MFS) profile" evidence="9">
    <location>
        <begin position="18"/>
        <end position="457"/>
    </location>
</feature>
<dbReference type="PROSITE" id="PS50850">
    <property type="entry name" value="MFS"/>
    <property type="match status" value="1"/>
</dbReference>
<evidence type="ECO:0000256" key="4">
    <source>
        <dbReference type="ARBA" id="ARBA00022475"/>
    </source>
</evidence>
<protein>
    <submittedName>
        <fullName evidence="10">MFS transporter</fullName>
    </submittedName>
</protein>
<dbReference type="PANTHER" id="PTHR42718:SF9">
    <property type="entry name" value="MAJOR FACILITATOR SUPERFAMILY MULTIDRUG TRANSPORTER MFSC"/>
    <property type="match status" value="1"/>
</dbReference>
<feature type="transmembrane region" description="Helical" evidence="8">
    <location>
        <begin position="56"/>
        <end position="77"/>
    </location>
</feature>
<sequence length="461" mass="47591">MDATDQKPPPIPMRAWGISAVTGAGAFIAMLDSTVVNLAIESIRSDFSSTLPIVQWVATDYLCALAVSLPAAAWLGVRYGYGRVWTISLAVFVAASILCAMAPNPSTLIIARILQGLAGGLMVPAGQAVIGSTVEKRQLGRIFGLLGFVIALGPAVGPAVGGFFLETASWRWVFWINVPIGLAALMAAPGLVPRGRTDNARELDHRGLLLLGIGLPLLLYGALGAGVGELALTTVLSVAAGLILTCLFIISALRVANPLIDIRLLARPAFSSATLTAGLSGMNMYGGMLLLPLYLQLIANQGPLQAGLWFLVMGMGSAIALPFAGMMTDRFGAGIVSLGGAALLLVSTVPFLLPGDPAYIALTAILLVRGIGLGLVQMPAMTAAYSAVSKKEMGDATTLVNIVQRVGGAIGAMVVVIVLQQLGGSADPFAQFLAFAFIAGVSALTLVTALVMFLHKKAEAS</sequence>
<dbReference type="AlphaFoldDB" id="A0A916VL96"/>
<dbReference type="InterPro" id="IPR020846">
    <property type="entry name" value="MFS_dom"/>
</dbReference>
<evidence type="ECO:0000256" key="2">
    <source>
        <dbReference type="ARBA" id="ARBA00008537"/>
    </source>
</evidence>
<evidence type="ECO:0000256" key="1">
    <source>
        <dbReference type="ARBA" id="ARBA00004651"/>
    </source>
</evidence>
<dbReference type="Pfam" id="PF07690">
    <property type="entry name" value="MFS_1"/>
    <property type="match status" value="1"/>
</dbReference>
<feature type="transmembrane region" description="Helical" evidence="8">
    <location>
        <begin position="170"/>
        <end position="188"/>
    </location>
</feature>
<feature type="transmembrane region" description="Helical" evidence="8">
    <location>
        <begin position="234"/>
        <end position="256"/>
    </location>
</feature>
<feature type="transmembrane region" description="Helical" evidence="8">
    <location>
        <begin position="208"/>
        <end position="228"/>
    </location>
</feature>
<evidence type="ECO:0000256" key="5">
    <source>
        <dbReference type="ARBA" id="ARBA00022692"/>
    </source>
</evidence>
<keyword evidence="4" id="KW-1003">Cell membrane</keyword>
<name>A0A916VL96_9GAMM</name>
<dbReference type="GO" id="GO:0005886">
    <property type="term" value="C:plasma membrane"/>
    <property type="evidence" value="ECO:0007669"/>
    <property type="project" value="UniProtKB-SubCell"/>
</dbReference>
<dbReference type="PANTHER" id="PTHR42718">
    <property type="entry name" value="MAJOR FACILITATOR SUPERFAMILY MULTIDRUG TRANSPORTER MFSC"/>
    <property type="match status" value="1"/>
</dbReference>
<dbReference type="PRINTS" id="PR01036">
    <property type="entry name" value="TCRTETB"/>
</dbReference>
<dbReference type="InterPro" id="IPR004638">
    <property type="entry name" value="EmrB-like"/>
</dbReference>
<dbReference type="InterPro" id="IPR036259">
    <property type="entry name" value="MFS_trans_sf"/>
</dbReference>
<evidence type="ECO:0000259" key="9">
    <source>
        <dbReference type="PROSITE" id="PS50850"/>
    </source>
</evidence>
<dbReference type="RefSeq" id="WP_068811375.1">
    <property type="nucleotide sequence ID" value="NZ_BMIY01000018.1"/>
</dbReference>
<evidence type="ECO:0000256" key="8">
    <source>
        <dbReference type="SAM" id="Phobius"/>
    </source>
</evidence>
<dbReference type="GO" id="GO:0022857">
    <property type="term" value="F:transmembrane transporter activity"/>
    <property type="evidence" value="ECO:0007669"/>
    <property type="project" value="InterPro"/>
</dbReference>
<comment type="caution">
    <text evidence="10">The sequence shown here is derived from an EMBL/GenBank/DDBJ whole genome shotgun (WGS) entry which is preliminary data.</text>
</comment>
<keyword evidence="6 8" id="KW-1133">Transmembrane helix</keyword>
<dbReference type="SUPFAM" id="SSF103473">
    <property type="entry name" value="MFS general substrate transporter"/>
    <property type="match status" value="1"/>
</dbReference>
<feature type="transmembrane region" description="Helical" evidence="8">
    <location>
        <begin position="84"/>
        <end position="103"/>
    </location>
</feature>
<keyword evidence="3" id="KW-0813">Transport</keyword>
<feature type="transmembrane region" description="Helical" evidence="8">
    <location>
        <begin position="142"/>
        <end position="164"/>
    </location>
</feature>
<feature type="transmembrane region" description="Helical" evidence="8">
    <location>
        <begin position="268"/>
        <end position="294"/>
    </location>
</feature>
<evidence type="ECO:0000313" key="10">
    <source>
        <dbReference type="EMBL" id="GFZ84528.1"/>
    </source>
</evidence>
<reference evidence="10" key="2">
    <citation type="submission" date="2020-09" db="EMBL/GenBank/DDBJ databases">
        <authorList>
            <person name="Sun Q."/>
            <person name="Zhou Y."/>
        </authorList>
    </citation>
    <scope>NUCLEOTIDE SEQUENCE</scope>
    <source>
        <strain evidence="10">CGMCC 1.15425</strain>
    </source>
</reference>
<dbReference type="OrthoDB" id="9812221at2"/>
<feature type="transmembrane region" description="Helical" evidence="8">
    <location>
        <begin position="429"/>
        <end position="454"/>
    </location>
</feature>
<dbReference type="InterPro" id="IPR011701">
    <property type="entry name" value="MFS"/>
</dbReference>
<comment type="similarity">
    <text evidence="2">Belongs to the major facilitator superfamily. EmrB family.</text>
</comment>
<feature type="transmembrane region" description="Helical" evidence="8">
    <location>
        <begin position="331"/>
        <end position="353"/>
    </location>
</feature>
<feature type="transmembrane region" description="Helical" evidence="8">
    <location>
        <begin position="15"/>
        <end position="36"/>
    </location>
</feature>
<feature type="transmembrane region" description="Helical" evidence="8">
    <location>
        <begin position="402"/>
        <end position="423"/>
    </location>
</feature>
<organism evidence="10 11">
    <name type="scientific">Pseudohongiella nitratireducens</name>
    <dbReference type="NCBI Taxonomy" id="1768907"/>
    <lineage>
        <taxon>Bacteria</taxon>
        <taxon>Pseudomonadati</taxon>
        <taxon>Pseudomonadota</taxon>
        <taxon>Gammaproteobacteria</taxon>
        <taxon>Pseudomonadales</taxon>
        <taxon>Pseudohongiellaceae</taxon>
        <taxon>Pseudohongiella</taxon>
    </lineage>
</organism>